<keyword evidence="5 8" id="KW-0067">ATP-binding</keyword>
<feature type="binding site" evidence="8">
    <location>
        <position position="176"/>
    </location>
    <ligand>
        <name>L-aspartate</name>
        <dbReference type="ChEBI" id="CHEBI:29991"/>
    </ligand>
</feature>
<dbReference type="InterPro" id="IPR047089">
    <property type="entry name" value="Asp-tRNA-ligase_1_N"/>
</dbReference>
<dbReference type="CDD" id="cd00777">
    <property type="entry name" value="AspRS_core"/>
    <property type="match status" value="1"/>
</dbReference>
<dbReference type="InterPro" id="IPR004115">
    <property type="entry name" value="GAD-like_sf"/>
</dbReference>
<evidence type="ECO:0000256" key="2">
    <source>
        <dbReference type="ARBA" id="ARBA00022490"/>
    </source>
</evidence>
<comment type="caution">
    <text evidence="10">The sequence shown here is derived from an EMBL/GenBank/DDBJ whole genome shotgun (WGS) entry which is preliminary data.</text>
</comment>
<dbReference type="InterPro" id="IPR045864">
    <property type="entry name" value="aa-tRNA-synth_II/BPL/LPL"/>
</dbReference>
<dbReference type="HAMAP" id="MF_00044">
    <property type="entry name" value="Asp_tRNA_synth_type1"/>
    <property type="match status" value="1"/>
</dbReference>
<feature type="binding site" evidence="8">
    <location>
        <begin position="222"/>
        <end position="224"/>
    </location>
    <ligand>
        <name>ATP</name>
        <dbReference type="ChEBI" id="CHEBI:30616"/>
    </ligand>
</feature>
<dbReference type="CDD" id="cd04317">
    <property type="entry name" value="EcAspRS_like_N"/>
    <property type="match status" value="1"/>
</dbReference>
<dbReference type="InterPro" id="IPR004365">
    <property type="entry name" value="NA-bd_OB_tRNA"/>
</dbReference>
<feature type="binding site" evidence="8">
    <location>
        <position position="450"/>
    </location>
    <ligand>
        <name>L-aspartate</name>
        <dbReference type="ChEBI" id="CHEBI:29991"/>
    </ligand>
</feature>
<comment type="function">
    <text evidence="8">Aspartyl-tRNA synthetase with relaxed tRNA specificity since it is able to aspartylate not only its cognate tRNA(Asp) but also tRNA(Asn). Reaction proceeds in two steps: L-aspartate is first activated by ATP to form Asp-AMP and then transferred to the acceptor end of tRNA(Asp/Asn).</text>
</comment>
<dbReference type="GO" id="GO:0016740">
    <property type="term" value="F:transferase activity"/>
    <property type="evidence" value="ECO:0007669"/>
    <property type="project" value="UniProtKB-ARBA"/>
</dbReference>
<dbReference type="GO" id="GO:0003676">
    <property type="term" value="F:nucleic acid binding"/>
    <property type="evidence" value="ECO:0007669"/>
    <property type="project" value="InterPro"/>
</dbReference>
<dbReference type="InterPro" id="IPR002312">
    <property type="entry name" value="Asp/Asn-tRNA-synth_IIb"/>
</dbReference>
<dbReference type="NCBIfam" id="TIGR00459">
    <property type="entry name" value="aspS_bact"/>
    <property type="match status" value="1"/>
</dbReference>
<gene>
    <name evidence="8 10" type="primary">aspS</name>
    <name evidence="10" type="ORF">AS180_13820</name>
</gene>
<dbReference type="InterPro" id="IPR047090">
    <property type="entry name" value="AspRS_core"/>
</dbReference>
<dbReference type="Pfam" id="PF00152">
    <property type="entry name" value="tRNA-synt_2"/>
    <property type="match status" value="1"/>
</dbReference>
<organism evidence="10 11">
    <name type="scientific">Priestia veravalensis</name>
    <dbReference type="NCBI Taxonomy" id="1414648"/>
    <lineage>
        <taxon>Bacteria</taxon>
        <taxon>Bacillati</taxon>
        <taxon>Bacillota</taxon>
        <taxon>Bacilli</taxon>
        <taxon>Bacillales</taxon>
        <taxon>Bacillaceae</taxon>
        <taxon>Priestia</taxon>
    </lineage>
</organism>
<keyword evidence="3 8" id="KW-0436">Ligase</keyword>
<feature type="domain" description="Aminoacyl-transfer RNA synthetases class-II family profile" evidence="9">
    <location>
        <begin position="143"/>
        <end position="557"/>
    </location>
</feature>
<sequence>MTKRSYYCGDVTETAIGEKVLLKGWVQKRRDLGGLIFIDLRDRGGLVQVVFNPEVSQEALEIAENVRNEYVLQVEGKVVGRQEGTINPNLKTGKIEIHAERITVLNEAKTPPFALNDQTDVSEDVRLKYRYLDLRRPEMFSTLKMRSDVTKTIRNFLDDNDFLDVETPILTKSTPEGARDYLVPSRVHPGEFYALPQSPQIFKQLLMVSGVERYYQIARCFRDEDLRADRQPEFTQVDIETSFLTQEEIMTLTEEMMSKVMKNVKGLDIQTPFPRISYDEAMSRFGSDKPDTRFAMELVDLSELVKDCGFKVFSAAVESGGQVKAINVKGAAGNYSRKDIDALTDFVKIYGAKGLAWLKVEAEGLKGPISKFFNEEEQAQFMSTLQVEEGDLLLFVADKKSVVADALGALRLKLAKELGLIDESLFNFLWVTDWPLLEHDEEEGRYYAAHHPFTMPVREDLPQLETNPGAVRAQAYDLVLNGYELGGGSLRIYERDIQEQMFKTLGFTLEEAHEQFGFLLEAFEYGTPPHGGIALGLDRLVMLLAGRTNLRDTIAFPKTASASCLLTNAPGEVSEAQLEELNLDIRKAKTEA</sequence>
<dbReference type="InterPro" id="IPR012340">
    <property type="entry name" value="NA-bd_OB-fold"/>
</dbReference>
<dbReference type="Gene3D" id="2.40.50.140">
    <property type="entry name" value="Nucleic acid-binding proteins"/>
    <property type="match status" value="1"/>
</dbReference>
<keyword evidence="11" id="KW-1185">Reference proteome</keyword>
<dbReference type="InterPro" id="IPR004524">
    <property type="entry name" value="Asp-tRNA-ligase_1"/>
</dbReference>
<dbReference type="GO" id="GO:0005524">
    <property type="term" value="F:ATP binding"/>
    <property type="evidence" value="ECO:0007669"/>
    <property type="project" value="UniProtKB-UniRule"/>
</dbReference>
<evidence type="ECO:0000256" key="1">
    <source>
        <dbReference type="ARBA" id="ARBA00006303"/>
    </source>
</evidence>
<dbReference type="GO" id="GO:0005737">
    <property type="term" value="C:cytoplasm"/>
    <property type="evidence" value="ECO:0007669"/>
    <property type="project" value="UniProtKB-SubCell"/>
</dbReference>
<dbReference type="Gene3D" id="3.30.1360.30">
    <property type="entry name" value="GAD-like domain"/>
    <property type="match status" value="1"/>
</dbReference>
<dbReference type="EMBL" id="LNQP01000047">
    <property type="protein sequence ID" value="KSU87319.1"/>
    <property type="molecule type" value="Genomic_DNA"/>
</dbReference>
<keyword evidence="2 8" id="KW-0963">Cytoplasm</keyword>
<dbReference type="SUPFAM" id="SSF55681">
    <property type="entry name" value="Class II aaRS and biotin synthetases"/>
    <property type="match status" value="1"/>
</dbReference>
<dbReference type="GO" id="GO:0006422">
    <property type="term" value="P:aspartyl-tRNA aminoacylation"/>
    <property type="evidence" value="ECO:0007669"/>
    <property type="project" value="UniProtKB-UniRule"/>
</dbReference>
<dbReference type="Gene3D" id="3.30.930.10">
    <property type="entry name" value="Bira Bifunctional Protein, Domain 2"/>
    <property type="match status" value="1"/>
</dbReference>
<evidence type="ECO:0000256" key="4">
    <source>
        <dbReference type="ARBA" id="ARBA00022741"/>
    </source>
</evidence>
<evidence type="ECO:0000256" key="7">
    <source>
        <dbReference type="ARBA" id="ARBA00023146"/>
    </source>
</evidence>
<feature type="site" description="Important for tRNA non-discrimination" evidence="8">
    <location>
        <position position="84"/>
    </location>
</feature>
<dbReference type="GO" id="GO:0140096">
    <property type="term" value="F:catalytic activity, acting on a protein"/>
    <property type="evidence" value="ECO:0007669"/>
    <property type="project" value="UniProtKB-ARBA"/>
</dbReference>
<reference evidence="10 11" key="1">
    <citation type="submission" date="2015-11" db="EMBL/GenBank/DDBJ databases">
        <title>Bacillus caseinolyticus sp nov.</title>
        <authorList>
            <person name="Dastager S.G."/>
            <person name="Mawlankar R."/>
        </authorList>
    </citation>
    <scope>NUCLEOTIDE SEQUENCE [LARGE SCALE GENOMIC DNA]</scope>
    <source>
        <strain evidence="10 11">SGD-V-76</strain>
    </source>
</reference>
<dbReference type="GO" id="GO:0004815">
    <property type="term" value="F:aspartate-tRNA ligase activity"/>
    <property type="evidence" value="ECO:0007669"/>
    <property type="project" value="UniProtKB-UniRule"/>
</dbReference>
<feature type="region of interest" description="Aspartate" evidence="8">
    <location>
        <begin position="200"/>
        <end position="203"/>
    </location>
</feature>
<evidence type="ECO:0000256" key="8">
    <source>
        <dbReference type="HAMAP-Rule" id="MF_00044"/>
    </source>
</evidence>
<dbReference type="RefSeq" id="WP_025911729.1">
    <property type="nucleotide sequence ID" value="NZ_KQ758662.1"/>
</dbReference>
<comment type="catalytic activity">
    <reaction evidence="8">
        <text>tRNA(Asx) + L-aspartate + ATP = L-aspartyl-tRNA(Asx) + AMP + diphosphate</text>
        <dbReference type="Rhea" id="RHEA:18349"/>
        <dbReference type="Rhea" id="RHEA-COMP:9710"/>
        <dbReference type="Rhea" id="RHEA-COMP:9711"/>
        <dbReference type="ChEBI" id="CHEBI:29991"/>
        <dbReference type="ChEBI" id="CHEBI:30616"/>
        <dbReference type="ChEBI" id="CHEBI:33019"/>
        <dbReference type="ChEBI" id="CHEBI:78442"/>
        <dbReference type="ChEBI" id="CHEBI:78516"/>
        <dbReference type="ChEBI" id="CHEBI:456215"/>
        <dbReference type="EC" id="6.1.1.23"/>
    </reaction>
</comment>
<comment type="caution">
    <text evidence="8">Lacks conserved residue(s) required for the propagation of feature annotation.</text>
</comment>
<dbReference type="PANTHER" id="PTHR22594">
    <property type="entry name" value="ASPARTYL/LYSYL-TRNA SYNTHETASE"/>
    <property type="match status" value="1"/>
</dbReference>
<dbReference type="InterPro" id="IPR029351">
    <property type="entry name" value="GAD_dom"/>
</dbReference>
<dbReference type="NCBIfam" id="NF001750">
    <property type="entry name" value="PRK00476.1"/>
    <property type="match status" value="1"/>
</dbReference>
<dbReference type="GO" id="GO:0050560">
    <property type="term" value="F:aspartate-tRNA(Asn) ligase activity"/>
    <property type="evidence" value="ECO:0007669"/>
    <property type="project" value="UniProtKB-EC"/>
</dbReference>
<keyword evidence="4 8" id="KW-0547">Nucleotide-binding</keyword>
<evidence type="ECO:0000256" key="3">
    <source>
        <dbReference type="ARBA" id="ARBA00022598"/>
    </source>
</evidence>
<evidence type="ECO:0000313" key="11">
    <source>
        <dbReference type="Proteomes" id="UP000053681"/>
    </source>
</evidence>
<feature type="binding site" evidence="8">
    <location>
        <position position="491"/>
    </location>
    <ligand>
        <name>L-aspartate</name>
        <dbReference type="ChEBI" id="CHEBI:29991"/>
    </ligand>
</feature>
<dbReference type="EC" id="6.1.1.23" evidence="8"/>
<evidence type="ECO:0000256" key="5">
    <source>
        <dbReference type="ARBA" id="ARBA00022840"/>
    </source>
</evidence>
<dbReference type="Pfam" id="PF01336">
    <property type="entry name" value="tRNA_anti-codon"/>
    <property type="match status" value="1"/>
</dbReference>
<dbReference type="PROSITE" id="PS50862">
    <property type="entry name" value="AA_TRNA_LIGASE_II"/>
    <property type="match status" value="1"/>
</dbReference>
<keyword evidence="7 8" id="KW-0030">Aminoacyl-tRNA synthetase</keyword>
<comment type="subunit">
    <text evidence="8">Homodimer.</text>
</comment>
<comment type="similarity">
    <text evidence="1 8">Belongs to the class-II aminoacyl-tRNA synthetase family. Type 1 subfamily.</text>
</comment>
<protein>
    <recommendedName>
        <fullName evidence="8">Aspartate--tRNA(Asp/Asn) ligase</fullName>
        <ecNumber evidence="8">6.1.1.23</ecNumber>
    </recommendedName>
    <alternativeName>
        <fullName evidence="8">Aspartyl-tRNA synthetase</fullName>
        <shortName evidence="8">AspRS</shortName>
    </alternativeName>
    <alternativeName>
        <fullName evidence="8">Non-discriminating aspartyl-tRNA synthetase</fullName>
        <shortName evidence="8">ND-AspRS</shortName>
    </alternativeName>
</protein>
<dbReference type="AlphaFoldDB" id="A0A0V8JJU5"/>
<keyword evidence="6 8" id="KW-0648">Protein biosynthesis</keyword>
<evidence type="ECO:0000313" key="10">
    <source>
        <dbReference type="EMBL" id="KSU87319.1"/>
    </source>
</evidence>
<feature type="binding site" evidence="8">
    <location>
        <position position="484"/>
    </location>
    <ligand>
        <name>ATP</name>
        <dbReference type="ChEBI" id="CHEBI:30616"/>
    </ligand>
</feature>
<dbReference type="PRINTS" id="PR01042">
    <property type="entry name" value="TRNASYNTHASP"/>
</dbReference>
<feature type="binding site" evidence="8">
    <location>
        <position position="222"/>
    </location>
    <ligand>
        <name>L-aspartate</name>
        <dbReference type="ChEBI" id="CHEBI:29991"/>
    </ligand>
</feature>
<feature type="binding site" evidence="8">
    <location>
        <begin position="536"/>
        <end position="539"/>
    </location>
    <ligand>
        <name>ATP</name>
        <dbReference type="ChEBI" id="CHEBI:30616"/>
    </ligand>
</feature>
<dbReference type="Pfam" id="PF02938">
    <property type="entry name" value="GAD"/>
    <property type="match status" value="1"/>
</dbReference>
<accession>A0A0V8JJU5</accession>
<dbReference type="Proteomes" id="UP000053681">
    <property type="component" value="Unassembled WGS sequence"/>
</dbReference>
<name>A0A0V8JJU5_9BACI</name>
<comment type="subcellular location">
    <subcellularLocation>
        <location evidence="8">Cytoplasm</location>
    </subcellularLocation>
</comment>
<feature type="binding site" evidence="8">
    <location>
        <position position="231"/>
    </location>
    <ligand>
        <name>ATP</name>
        <dbReference type="ChEBI" id="CHEBI:30616"/>
    </ligand>
</feature>
<dbReference type="PANTHER" id="PTHR22594:SF5">
    <property type="entry name" value="ASPARTATE--TRNA LIGASE, MITOCHONDRIAL"/>
    <property type="match status" value="1"/>
</dbReference>
<dbReference type="InterPro" id="IPR006195">
    <property type="entry name" value="aa-tRNA-synth_II"/>
</dbReference>
<dbReference type="InterPro" id="IPR004364">
    <property type="entry name" value="Aa-tRNA-synt_II"/>
</dbReference>
<dbReference type="SUPFAM" id="SSF50249">
    <property type="entry name" value="Nucleic acid-binding proteins"/>
    <property type="match status" value="1"/>
</dbReference>
<evidence type="ECO:0000256" key="6">
    <source>
        <dbReference type="ARBA" id="ARBA00022917"/>
    </source>
</evidence>
<proteinExistence type="inferred from homology"/>
<dbReference type="SUPFAM" id="SSF55261">
    <property type="entry name" value="GAD domain-like"/>
    <property type="match status" value="1"/>
</dbReference>
<evidence type="ECO:0000259" key="9">
    <source>
        <dbReference type="PROSITE" id="PS50862"/>
    </source>
</evidence>